<evidence type="ECO:0008006" key="4">
    <source>
        <dbReference type="Google" id="ProtNLM"/>
    </source>
</evidence>
<dbReference type="EMBL" id="JAIWQS010000012">
    <property type="protein sequence ID" value="KAJ8748267.1"/>
    <property type="molecule type" value="Genomic_DNA"/>
</dbReference>
<evidence type="ECO:0000313" key="3">
    <source>
        <dbReference type="Proteomes" id="UP001159364"/>
    </source>
</evidence>
<organism evidence="2 3">
    <name type="scientific">Erythroxylum novogranatense</name>
    <dbReference type="NCBI Taxonomy" id="1862640"/>
    <lineage>
        <taxon>Eukaryota</taxon>
        <taxon>Viridiplantae</taxon>
        <taxon>Streptophyta</taxon>
        <taxon>Embryophyta</taxon>
        <taxon>Tracheophyta</taxon>
        <taxon>Spermatophyta</taxon>
        <taxon>Magnoliopsida</taxon>
        <taxon>eudicotyledons</taxon>
        <taxon>Gunneridae</taxon>
        <taxon>Pentapetalae</taxon>
        <taxon>rosids</taxon>
        <taxon>fabids</taxon>
        <taxon>Malpighiales</taxon>
        <taxon>Erythroxylaceae</taxon>
        <taxon>Erythroxylum</taxon>
    </lineage>
</organism>
<reference evidence="2 3" key="1">
    <citation type="submission" date="2021-09" db="EMBL/GenBank/DDBJ databases">
        <title>Genomic insights and catalytic innovation underlie evolution of tropane alkaloids biosynthesis.</title>
        <authorList>
            <person name="Wang Y.-J."/>
            <person name="Tian T."/>
            <person name="Huang J.-P."/>
            <person name="Huang S.-X."/>
        </authorList>
    </citation>
    <scope>NUCLEOTIDE SEQUENCE [LARGE SCALE GENOMIC DNA]</scope>
    <source>
        <strain evidence="2">KIB-2018</strain>
        <tissue evidence="2">Leaf</tissue>
    </source>
</reference>
<protein>
    <recommendedName>
        <fullName evidence="4">Transmembrane protein</fullName>
    </recommendedName>
</protein>
<feature type="transmembrane region" description="Helical" evidence="1">
    <location>
        <begin position="111"/>
        <end position="136"/>
    </location>
</feature>
<name>A0AAV8S7U7_9ROSI</name>
<gene>
    <name evidence="2" type="ORF">K2173_000839</name>
</gene>
<dbReference type="PANTHER" id="PTHR37172:SF3">
    <property type="entry name" value="TRANSMEMBRANE PROTEIN"/>
    <property type="match status" value="1"/>
</dbReference>
<feature type="transmembrane region" description="Helical" evidence="1">
    <location>
        <begin position="235"/>
        <end position="253"/>
    </location>
</feature>
<proteinExistence type="predicted"/>
<feature type="transmembrane region" description="Helical" evidence="1">
    <location>
        <begin position="60"/>
        <end position="91"/>
    </location>
</feature>
<keyword evidence="1" id="KW-1133">Transmembrane helix</keyword>
<dbReference type="Proteomes" id="UP001159364">
    <property type="component" value="Linkage Group LG12"/>
</dbReference>
<sequence length="278" mass="31251">MGWQNWQKLLNYAVFTEAVGVVAVTLLSLLIPLSFFAIAKLCSYNYLVTVTSDIEHPSSSFLFSFVLYINPAILYVLGSIVSVATLVHGLTGKAFLILIHDATGRTYKPCLYAAWITLTTLQFCVGTGIAGTQLFGIDNYSFENGRSLLCRIIFFLGLHETMLQWFRAVIKPVVDHTVFGVSRDETWVQRVTMALAFGTLWGWRLGEEVDSLVIVAGAKMGLVMPLGVADLIGWWLYYLTFAIGVVKIIKSLFRFCMLIHCRRVCKFLAEPDWHEEKV</sequence>
<evidence type="ECO:0000256" key="1">
    <source>
        <dbReference type="SAM" id="Phobius"/>
    </source>
</evidence>
<comment type="caution">
    <text evidence="2">The sequence shown here is derived from an EMBL/GenBank/DDBJ whole genome shotgun (WGS) entry which is preliminary data.</text>
</comment>
<dbReference type="PANTHER" id="PTHR37172">
    <property type="entry name" value="TRANSMEMBRANE PROTEIN"/>
    <property type="match status" value="1"/>
</dbReference>
<keyword evidence="1" id="KW-0812">Transmembrane</keyword>
<keyword evidence="1" id="KW-0472">Membrane</keyword>
<keyword evidence="3" id="KW-1185">Reference proteome</keyword>
<evidence type="ECO:0000313" key="2">
    <source>
        <dbReference type="EMBL" id="KAJ8748267.1"/>
    </source>
</evidence>
<dbReference type="AlphaFoldDB" id="A0AAV8S7U7"/>
<accession>A0AAV8S7U7</accession>
<feature type="transmembrane region" description="Helical" evidence="1">
    <location>
        <begin position="12"/>
        <end position="39"/>
    </location>
</feature>